<dbReference type="AlphaFoldDB" id="A0A0F9EFE6"/>
<organism evidence="1">
    <name type="scientific">marine sediment metagenome</name>
    <dbReference type="NCBI Taxonomy" id="412755"/>
    <lineage>
        <taxon>unclassified sequences</taxon>
        <taxon>metagenomes</taxon>
        <taxon>ecological metagenomes</taxon>
    </lineage>
</organism>
<protein>
    <submittedName>
        <fullName evidence="1">Uncharacterized protein</fullName>
    </submittedName>
</protein>
<dbReference type="EMBL" id="LAZR01025195">
    <property type="protein sequence ID" value="KKL72689.1"/>
    <property type="molecule type" value="Genomic_DNA"/>
</dbReference>
<gene>
    <name evidence="1" type="ORF">LCGC14_2082440</name>
</gene>
<proteinExistence type="predicted"/>
<comment type="caution">
    <text evidence="1">The sequence shown here is derived from an EMBL/GenBank/DDBJ whole genome shotgun (WGS) entry which is preliminary data.</text>
</comment>
<sequence length="71" mass="8020">SDVIRLSPEALHVAATARPLVSALERTEGLSPEYRRHEAYAALLKRFPHVPAMDVSIAIEYALRKRRQEVP</sequence>
<name>A0A0F9EFE6_9ZZZZ</name>
<reference evidence="1" key="1">
    <citation type="journal article" date="2015" name="Nature">
        <title>Complex archaea that bridge the gap between prokaryotes and eukaryotes.</title>
        <authorList>
            <person name="Spang A."/>
            <person name="Saw J.H."/>
            <person name="Jorgensen S.L."/>
            <person name="Zaremba-Niedzwiedzka K."/>
            <person name="Martijn J."/>
            <person name="Lind A.E."/>
            <person name="van Eijk R."/>
            <person name="Schleper C."/>
            <person name="Guy L."/>
            <person name="Ettema T.J."/>
        </authorList>
    </citation>
    <scope>NUCLEOTIDE SEQUENCE</scope>
</reference>
<feature type="non-terminal residue" evidence="1">
    <location>
        <position position="1"/>
    </location>
</feature>
<accession>A0A0F9EFE6</accession>
<evidence type="ECO:0000313" key="1">
    <source>
        <dbReference type="EMBL" id="KKL72689.1"/>
    </source>
</evidence>